<dbReference type="EMBL" id="GGEC01083407">
    <property type="protein sequence ID" value="MBX63891.1"/>
    <property type="molecule type" value="Transcribed_RNA"/>
</dbReference>
<proteinExistence type="predicted"/>
<reference evidence="1" key="1">
    <citation type="submission" date="2018-02" db="EMBL/GenBank/DDBJ databases">
        <title>Rhizophora mucronata_Transcriptome.</title>
        <authorList>
            <person name="Meera S.P."/>
            <person name="Sreeshan A."/>
            <person name="Augustine A."/>
        </authorList>
    </citation>
    <scope>NUCLEOTIDE SEQUENCE</scope>
    <source>
        <tissue evidence="1">Leaf</tissue>
    </source>
</reference>
<protein>
    <submittedName>
        <fullName evidence="1">Uncharacterized protein</fullName>
    </submittedName>
</protein>
<organism evidence="1">
    <name type="scientific">Rhizophora mucronata</name>
    <name type="common">Asiatic mangrove</name>
    <dbReference type="NCBI Taxonomy" id="61149"/>
    <lineage>
        <taxon>Eukaryota</taxon>
        <taxon>Viridiplantae</taxon>
        <taxon>Streptophyta</taxon>
        <taxon>Embryophyta</taxon>
        <taxon>Tracheophyta</taxon>
        <taxon>Spermatophyta</taxon>
        <taxon>Magnoliopsida</taxon>
        <taxon>eudicotyledons</taxon>
        <taxon>Gunneridae</taxon>
        <taxon>Pentapetalae</taxon>
        <taxon>rosids</taxon>
        <taxon>fabids</taxon>
        <taxon>Malpighiales</taxon>
        <taxon>Rhizophoraceae</taxon>
        <taxon>Rhizophora</taxon>
    </lineage>
</organism>
<sequence length="11" mass="1317">MKVEFHNSQTP</sequence>
<evidence type="ECO:0000313" key="1">
    <source>
        <dbReference type="EMBL" id="MBX63891.1"/>
    </source>
</evidence>
<accession>A0A2P2QA67</accession>
<name>A0A2P2QA67_RHIMU</name>